<name>A0AA89CNL0_CLONO</name>
<dbReference type="InterPro" id="IPR027417">
    <property type="entry name" value="P-loop_NTPase"/>
</dbReference>
<evidence type="ECO:0000256" key="1">
    <source>
        <dbReference type="ARBA" id="ARBA00022485"/>
    </source>
</evidence>
<dbReference type="InterPro" id="IPR042493">
    <property type="entry name" value="XPD_DNA_FeS"/>
</dbReference>
<dbReference type="Gene3D" id="1.10.275.40">
    <property type="match status" value="1"/>
</dbReference>
<dbReference type="InterPro" id="IPR014013">
    <property type="entry name" value="Helic_SF1/SF2_ATP-bd_DinG/Rad3"/>
</dbReference>
<evidence type="ECO:0000256" key="10">
    <source>
        <dbReference type="ARBA" id="ARBA00023125"/>
    </source>
</evidence>
<evidence type="ECO:0000256" key="2">
    <source>
        <dbReference type="ARBA" id="ARBA00022723"/>
    </source>
</evidence>
<comment type="caution">
    <text evidence="15">The sequence shown here is derived from an EMBL/GenBank/DDBJ whole genome shotgun (WGS) entry which is preliminary data.</text>
</comment>
<dbReference type="PROSITE" id="PS51193">
    <property type="entry name" value="HELICASE_ATP_BIND_2"/>
    <property type="match status" value="1"/>
</dbReference>
<dbReference type="InterPro" id="IPR006555">
    <property type="entry name" value="ATP-dep_Helicase_C"/>
</dbReference>
<keyword evidence="7" id="KW-0067">ATP-binding</keyword>
<protein>
    <submittedName>
        <fullName evidence="15">ATP-dependent helicase</fullName>
    </submittedName>
</protein>
<dbReference type="GO" id="GO:0046872">
    <property type="term" value="F:metal ion binding"/>
    <property type="evidence" value="ECO:0007669"/>
    <property type="project" value="UniProtKB-KW"/>
</dbReference>
<keyword evidence="2" id="KW-0479">Metal-binding</keyword>
<evidence type="ECO:0000256" key="3">
    <source>
        <dbReference type="ARBA" id="ARBA00022741"/>
    </source>
</evidence>
<dbReference type="Gene3D" id="3.90.320.10">
    <property type="match status" value="1"/>
</dbReference>
<gene>
    <name evidence="15" type="ORF">Z969_02495</name>
</gene>
<evidence type="ECO:0000313" key="15">
    <source>
        <dbReference type="EMBL" id="KGN03166.1"/>
    </source>
</evidence>
<dbReference type="RefSeq" id="WP_039248855.1">
    <property type="nucleotide sequence ID" value="NZ_JDRX01000003.1"/>
</dbReference>
<evidence type="ECO:0000313" key="16">
    <source>
        <dbReference type="Proteomes" id="UP000030016"/>
    </source>
</evidence>
<dbReference type="EMBL" id="JDRX01000003">
    <property type="protein sequence ID" value="KGN03166.1"/>
    <property type="molecule type" value="Genomic_DNA"/>
</dbReference>
<evidence type="ECO:0000256" key="11">
    <source>
        <dbReference type="ARBA" id="ARBA00023204"/>
    </source>
</evidence>
<dbReference type="GO" id="GO:0043139">
    <property type="term" value="F:5'-3' DNA helicase activity"/>
    <property type="evidence" value="ECO:0007669"/>
    <property type="project" value="UniProtKB-EC"/>
</dbReference>
<dbReference type="Pfam" id="PF06733">
    <property type="entry name" value="DEAD_2"/>
    <property type="match status" value="1"/>
</dbReference>
<evidence type="ECO:0000256" key="5">
    <source>
        <dbReference type="ARBA" id="ARBA00022801"/>
    </source>
</evidence>
<evidence type="ECO:0000256" key="12">
    <source>
        <dbReference type="ARBA" id="ARBA00023235"/>
    </source>
</evidence>
<organism evidence="15 16">
    <name type="scientific">Clostridium novyi A str. 4570</name>
    <dbReference type="NCBI Taxonomy" id="1444290"/>
    <lineage>
        <taxon>Bacteria</taxon>
        <taxon>Bacillati</taxon>
        <taxon>Bacillota</taxon>
        <taxon>Clostridia</taxon>
        <taxon>Eubacteriales</taxon>
        <taxon>Clostridiaceae</taxon>
        <taxon>Clostridium</taxon>
    </lineage>
</organism>
<dbReference type="SMART" id="SM00488">
    <property type="entry name" value="DEXDc2"/>
    <property type="match status" value="1"/>
</dbReference>
<dbReference type="Proteomes" id="UP000030016">
    <property type="component" value="Unassembled WGS sequence"/>
</dbReference>
<accession>A0AA89CNL0</accession>
<keyword evidence="6 15" id="KW-0347">Helicase</keyword>
<evidence type="ECO:0000259" key="14">
    <source>
        <dbReference type="PROSITE" id="PS51193"/>
    </source>
</evidence>
<keyword evidence="11" id="KW-0234">DNA repair</keyword>
<dbReference type="Gene3D" id="1.10.30.20">
    <property type="entry name" value="Bacterial XPD DNA helicase, FeS cluster domain"/>
    <property type="match status" value="1"/>
</dbReference>
<feature type="domain" description="Helicase ATP-binding" evidence="14">
    <location>
        <begin position="183"/>
        <end position="429"/>
    </location>
</feature>
<dbReference type="Gene3D" id="3.40.50.300">
    <property type="entry name" value="P-loop containing nucleotide triphosphate hydrolases"/>
    <property type="match status" value="2"/>
</dbReference>
<keyword evidence="4" id="KW-0227">DNA damage</keyword>
<dbReference type="GO" id="GO:0005524">
    <property type="term" value="F:ATP binding"/>
    <property type="evidence" value="ECO:0007669"/>
    <property type="project" value="UniProtKB-KW"/>
</dbReference>
<dbReference type="InterPro" id="IPR011604">
    <property type="entry name" value="PDDEXK-like_dom_sf"/>
</dbReference>
<comment type="similarity">
    <text evidence="13">Belongs to the helicase family. DinG subfamily.</text>
</comment>
<evidence type="ECO:0000256" key="13">
    <source>
        <dbReference type="ARBA" id="ARBA00038058"/>
    </source>
</evidence>
<evidence type="ECO:0000256" key="6">
    <source>
        <dbReference type="ARBA" id="ARBA00022806"/>
    </source>
</evidence>
<evidence type="ECO:0000256" key="9">
    <source>
        <dbReference type="ARBA" id="ARBA00023014"/>
    </source>
</evidence>
<keyword evidence="9" id="KW-0411">Iron-sulfur</keyword>
<evidence type="ECO:0000256" key="7">
    <source>
        <dbReference type="ARBA" id="ARBA00022840"/>
    </source>
</evidence>
<keyword evidence="12" id="KW-0413">Isomerase</keyword>
<proteinExistence type="inferred from homology"/>
<dbReference type="InterPro" id="IPR010614">
    <property type="entry name" value="RAD3-like_helicase_DEAD"/>
</dbReference>
<dbReference type="PANTHER" id="PTHR11472:SF34">
    <property type="entry name" value="REGULATOR OF TELOMERE ELONGATION HELICASE 1"/>
    <property type="match status" value="1"/>
</dbReference>
<dbReference type="GO" id="GO:0016818">
    <property type="term" value="F:hydrolase activity, acting on acid anhydrides, in phosphorus-containing anhydrides"/>
    <property type="evidence" value="ECO:0007669"/>
    <property type="project" value="InterPro"/>
</dbReference>
<keyword evidence="10" id="KW-0238">DNA-binding</keyword>
<dbReference type="SMART" id="SM00491">
    <property type="entry name" value="HELICc2"/>
    <property type="match status" value="1"/>
</dbReference>
<keyword evidence="5" id="KW-0378">Hydrolase</keyword>
<dbReference type="GO" id="GO:0003677">
    <property type="term" value="F:DNA binding"/>
    <property type="evidence" value="ECO:0007669"/>
    <property type="project" value="UniProtKB-KW"/>
</dbReference>
<keyword evidence="8" id="KW-0408">Iron</keyword>
<keyword evidence="1" id="KW-0004">4Fe-4S</keyword>
<keyword evidence="3" id="KW-0547">Nucleotide-binding</keyword>
<dbReference type="InterPro" id="IPR006554">
    <property type="entry name" value="Helicase-like_DEXD_c2"/>
</dbReference>
<evidence type="ECO:0000256" key="4">
    <source>
        <dbReference type="ARBA" id="ARBA00022763"/>
    </source>
</evidence>
<evidence type="ECO:0000256" key="8">
    <source>
        <dbReference type="ARBA" id="ARBA00023004"/>
    </source>
</evidence>
<dbReference type="PANTHER" id="PTHR11472">
    <property type="entry name" value="DNA REPAIR DEAD HELICASE RAD3/XP-D SUBFAMILY MEMBER"/>
    <property type="match status" value="1"/>
</dbReference>
<sequence>MEDKSTIKVSIRNLVEFILRSGNLASTFMGSSRNVDAIKAHQKIQKSSGDNYTPEVTLSYIVETEEIVLEVGGRADGIIKEDNNVIIDEIKTTTKPLELIEEDYNILHWAQAKCYGFIYCNDNNLDNIDIQLTYYEMESKDIKRFKRNFSFTELKEFFFDVVDRYIKWARTLKDFQNIRNESIKKLTFPFETYREGQRKFAVGVYKTVAEGKKFFAEAPTGIGKTIATLFPTIKAMEKGYTSKIFYLTAKTITRTAAEKAIENMRNKGLKLKSVTLTAKDKVCFCKEDGCNPEVCEFAQGHFDRINDALFDIYKEDIFSRDVIEKYARKHKVCPFEFSLELCNFCDCIICDYNYVFDPRVSLKQFFSEGNSDFTLLVDEGHNLVDRAREMFSSDISKKEVLKLKKDTSKGAKGVSKILNKINSYLIDIRKECEAKDNTLVVKEPPKQLIPMLREFTYVCEKWLLENKNALDGFKESLLEFYFKALGFIRTYECYDEMYITYAEKINDEVFLKMFCLDPSYLLSETMKRCKATIIFSATLMPINYYIDILGGTSEDYRVKLSSPFKRENLCVMMDSKVSTKYKMREFTYDSVVSDIEAVISSKVGNYLVFFPSYKYMNEVYDRFIENNQEINVIRQESYMSEEDREGFLQNFCEGPKSTLVAFAVMGGLFSEGIDLTHDRLIGSIIVGVGLPQVSLERNIISDYFKKKNGKGFEYSYIYPGMNKVMQSAGRVIRTEEDKGVVLLIDERFRYSSYFKLLPREWNDIFRVDGKESIKDKVNDFWNKV</sequence>
<dbReference type="GO" id="GO:0006281">
    <property type="term" value="P:DNA repair"/>
    <property type="evidence" value="ECO:0007669"/>
    <property type="project" value="UniProtKB-KW"/>
</dbReference>
<dbReference type="Pfam" id="PF13307">
    <property type="entry name" value="Helicase_C_2"/>
    <property type="match status" value="1"/>
</dbReference>
<dbReference type="AlphaFoldDB" id="A0AA89CNL0"/>
<dbReference type="SUPFAM" id="SSF52540">
    <property type="entry name" value="P-loop containing nucleoside triphosphate hydrolases"/>
    <property type="match status" value="2"/>
</dbReference>
<dbReference type="GO" id="GO:0051539">
    <property type="term" value="F:4 iron, 4 sulfur cluster binding"/>
    <property type="evidence" value="ECO:0007669"/>
    <property type="project" value="UniProtKB-KW"/>
</dbReference>
<reference evidence="15 16" key="1">
    <citation type="submission" date="2014-01" db="EMBL/GenBank/DDBJ databases">
        <title>Plasmidome dynamics in the species complex Clostridium novyi sensu lato converts strains of independent lineages into distinctly different pathogens.</title>
        <authorList>
            <person name="Skarin H."/>
            <person name="Segerman B."/>
        </authorList>
    </citation>
    <scope>NUCLEOTIDE SEQUENCE [LARGE SCALE GENOMIC DNA]</scope>
    <source>
        <strain evidence="15 16">4570</strain>
    </source>
</reference>
<dbReference type="InterPro" id="IPR045028">
    <property type="entry name" value="DinG/Rad3-like"/>
</dbReference>